<proteinExistence type="predicted"/>
<dbReference type="AlphaFoldDB" id="A0A926NX82"/>
<dbReference type="GO" id="GO:0005886">
    <property type="term" value="C:plasma membrane"/>
    <property type="evidence" value="ECO:0007669"/>
    <property type="project" value="UniProtKB-SubCell"/>
</dbReference>
<feature type="transmembrane region" description="Helical" evidence="8">
    <location>
        <begin position="115"/>
        <end position="148"/>
    </location>
</feature>
<feature type="transmembrane region" description="Helical" evidence="8">
    <location>
        <begin position="330"/>
        <end position="348"/>
    </location>
</feature>
<comment type="caution">
    <text evidence="10">The sequence shown here is derived from an EMBL/GenBank/DDBJ whole genome shotgun (WGS) entry which is preliminary data.</text>
</comment>
<evidence type="ECO:0000256" key="6">
    <source>
        <dbReference type="ARBA" id="ARBA00022989"/>
    </source>
</evidence>
<keyword evidence="6 8" id="KW-1133">Transmembrane helix</keyword>
<feature type="transmembrane region" description="Helical" evidence="8">
    <location>
        <begin position="35"/>
        <end position="58"/>
    </location>
</feature>
<evidence type="ECO:0000313" key="11">
    <source>
        <dbReference type="Proteomes" id="UP000619078"/>
    </source>
</evidence>
<feature type="transmembrane region" description="Helical" evidence="8">
    <location>
        <begin position="297"/>
        <end position="318"/>
    </location>
</feature>
<dbReference type="RefSeq" id="WP_191163241.1">
    <property type="nucleotide sequence ID" value="NZ_JACWMX010000004.1"/>
</dbReference>
<feature type="transmembrane region" description="Helical" evidence="8">
    <location>
        <begin position="79"/>
        <end position="109"/>
    </location>
</feature>
<evidence type="ECO:0000256" key="5">
    <source>
        <dbReference type="ARBA" id="ARBA00022692"/>
    </source>
</evidence>
<protein>
    <submittedName>
        <fullName evidence="10">Glycosyltransferase family 39 protein</fullName>
    </submittedName>
</protein>
<comment type="subcellular location">
    <subcellularLocation>
        <location evidence="1">Cell membrane</location>
        <topology evidence="1">Multi-pass membrane protein</topology>
    </subcellularLocation>
</comment>
<accession>A0A926NX82</accession>
<evidence type="ECO:0000256" key="8">
    <source>
        <dbReference type="SAM" id="Phobius"/>
    </source>
</evidence>
<evidence type="ECO:0000256" key="3">
    <source>
        <dbReference type="ARBA" id="ARBA00022676"/>
    </source>
</evidence>
<feature type="domain" description="Glycosyltransferase RgtA/B/C/D-like" evidence="9">
    <location>
        <begin position="40"/>
        <end position="176"/>
    </location>
</feature>
<organism evidence="10 11">
    <name type="scientific">Mucilaginibacter glaciei</name>
    <dbReference type="NCBI Taxonomy" id="2772109"/>
    <lineage>
        <taxon>Bacteria</taxon>
        <taxon>Pseudomonadati</taxon>
        <taxon>Bacteroidota</taxon>
        <taxon>Sphingobacteriia</taxon>
        <taxon>Sphingobacteriales</taxon>
        <taxon>Sphingobacteriaceae</taxon>
        <taxon>Mucilaginibacter</taxon>
    </lineage>
</organism>
<sequence length="381" mass="43640">MLHGFFSPPPPDINLWSGPGYSIALIPFAVLNLPYIYYALLNAVFYYLAVVFLYKALVKITQPMLAKLSAILLALYHNVYYLLPAIYTEIFTMFLVSLFIYSLTIYYALGKKNYLIITGIVIGFLALTKVIFGYVIVIAFFSCFLFFISGRGKKFRKASLTILLISMLVTLPYLLYTYKLVKKPFYWGNAGGMSLYWMSATSELEYGDWKVPNLTNSLNPNPFKTTEGDSMLKANHSAQITRILSYHGVTQDSLFKQAAIRNIKAHPKKFIRNYYYNVSRLLFDFPYSYSYQITQTIQNIIIGSFILWASVAAGIVSIINRRKIIYPVKFALLIFAIYFLLSGMLSAYARMFDVVVPILLFWMAYTFGQIPAINLRFTQPD</sequence>
<gene>
    <name evidence="10" type="ORF">IDJ76_10320</name>
</gene>
<dbReference type="PANTHER" id="PTHR33908:SF11">
    <property type="entry name" value="MEMBRANE PROTEIN"/>
    <property type="match status" value="1"/>
</dbReference>
<keyword evidence="3" id="KW-0328">Glycosyltransferase</keyword>
<evidence type="ECO:0000256" key="1">
    <source>
        <dbReference type="ARBA" id="ARBA00004651"/>
    </source>
</evidence>
<name>A0A926NX82_9SPHI</name>
<evidence type="ECO:0000313" key="10">
    <source>
        <dbReference type="EMBL" id="MBD1393493.1"/>
    </source>
</evidence>
<dbReference type="InterPro" id="IPR050297">
    <property type="entry name" value="LipidA_mod_glycosyltrf_83"/>
</dbReference>
<keyword evidence="4" id="KW-0808">Transferase</keyword>
<dbReference type="GO" id="GO:0016763">
    <property type="term" value="F:pentosyltransferase activity"/>
    <property type="evidence" value="ECO:0007669"/>
    <property type="project" value="TreeGrafter"/>
</dbReference>
<keyword evidence="2" id="KW-1003">Cell membrane</keyword>
<dbReference type="PANTHER" id="PTHR33908">
    <property type="entry name" value="MANNOSYLTRANSFERASE YKCB-RELATED"/>
    <property type="match status" value="1"/>
</dbReference>
<dbReference type="GO" id="GO:0009103">
    <property type="term" value="P:lipopolysaccharide biosynthetic process"/>
    <property type="evidence" value="ECO:0007669"/>
    <property type="project" value="UniProtKB-ARBA"/>
</dbReference>
<reference evidence="10" key="1">
    <citation type="submission" date="2020-09" db="EMBL/GenBank/DDBJ databases">
        <title>Novel species of Mucilaginibacter isolated from a glacier on the Tibetan Plateau.</title>
        <authorList>
            <person name="Liu Q."/>
            <person name="Xin Y.-H."/>
        </authorList>
    </citation>
    <scope>NUCLEOTIDE SEQUENCE</scope>
    <source>
        <strain evidence="10">ZB1P21</strain>
    </source>
</reference>
<keyword evidence="11" id="KW-1185">Reference proteome</keyword>
<keyword evidence="7 8" id="KW-0472">Membrane</keyword>
<evidence type="ECO:0000256" key="7">
    <source>
        <dbReference type="ARBA" id="ARBA00023136"/>
    </source>
</evidence>
<feature type="transmembrane region" description="Helical" evidence="8">
    <location>
        <begin position="160"/>
        <end position="178"/>
    </location>
</feature>
<feature type="transmembrane region" description="Helical" evidence="8">
    <location>
        <begin position="354"/>
        <end position="375"/>
    </location>
</feature>
<keyword evidence="5 8" id="KW-0812">Transmembrane</keyword>
<dbReference type="Proteomes" id="UP000619078">
    <property type="component" value="Unassembled WGS sequence"/>
</dbReference>
<dbReference type="InterPro" id="IPR038731">
    <property type="entry name" value="RgtA/B/C-like"/>
</dbReference>
<dbReference type="EMBL" id="JACWMX010000004">
    <property type="protein sequence ID" value="MBD1393493.1"/>
    <property type="molecule type" value="Genomic_DNA"/>
</dbReference>
<dbReference type="Pfam" id="PF13231">
    <property type="entry name" value="PMT_2"/>
    <property type="match status" value="1"/>
</dbReference>
<evidence type="ECO:0000259" key="9">
    <source>
        <dbReference type="Pfam" id="PF13231"/>
    </source>
</evidence>
<evidence type="ECO:0000256" key="4">
    <source>
        <dbReference type="ARBA" id="ARBA00022679"/>
    </source>
</evidence>
<evidence type="ECO:0000256" key="2">
    <source>
        <dbReference type="ARBA" id="ARBA00022475"/>
    </source>
</evidence>